<dbReference type="Gene3D" id="3.40.50.300">
    <property type="entry name" value="P-loop containing nucleotide triphosphate hydrolases"/>
    <property type="match status" value="1"/>
</dbReference>
<gene>
    <name evidence="8" type="ORF">KT99_06062</name>
</gene>
<evidence type="ECO:0000256" key="6">
    <source>
        <dbReference type="ARBA" id="ARBA00037066"/>
    </source>
</evidence>
<dbReference type="AlphaFoldDB" id="A9CVL6"/>
<evidence type="ECO:0000256" key="2">
    <source>
        <dbReference type="ARBA" id="ARBA00022448"/>
    </source>
</evidence>
<dbReference type="InterPro" id="IPR003439">
    <property type="entry name" value="ABC_transporter-like_ATP-bd"/>
</dbReference>
<dbReference type="InterPro" id="IPR017871">
    <property type="entry name" value="ABC_transporter-like_CS"/>
</dbReference>
<dbReference type="SUPFAM" id="SSF52540">
    <property type="entry name" value="P-loop containing nucleoside triphosphate hydrolases"/>
    <property type="match status" value="1"/>
</dbReference>
<dbReference type="GO" id="GO:0016887">
    <property type="term" value="F:ATP hydrolysis activity"/>
    <property type="evidence" value="ECO:0007669"/>
    <property type="project" value="InterPro"/>
</dbReference>
<evidence type="ECO:0000256" key="1">
    <source>
        <dbReference type="ARBA" id="ARBA00005417"/>
    </source>
</evidence>
<keyword evidence="3" id="KW-0547">Nucleotide-binding</keyword>
<dbReference type="PROSITE" id="PS50893">
    <property type="entry name" value="ABC_TRANSPORTER_2"/>
    <property type="match status" value="1"/>
</dbReference>
<dbReference type="PROSITE" id="PS00211">
    <property type="entry name" value="ABC_TRANSPORTER_1"/>
    <property type="match status" value="1"/>
</dbReference>
<keyword evidence="5" id="KW-1278">Translocase</keyword>
<dbReference type="PANTHER" id="PTHR42794">
    <property type="entry name" value="HEMIN IMPORT ATP-BINDING PROTEIN HMUV"/>
    <property type="match status" value="1"/>
</dbReference>
<organism evidence="8 9">
    <name type="scientific">Shewanella benthica KT99</name>
    <dbReference type="NCBI Taxonomy" id="314608"/>
    <lineage>
        <taxon>Bacteria</taxon>
        <taxon>Pseudomonadati</taxon>
        <taxon>Pseudomonadota</taxon>
        <taxon>Gammaproteobacteria</taxon>
        <taxon>Alteromonadales</taxon>
        <taxon>Shewanellaceae</taxon>
        <taxon>Shewanella</taxon>
    </lineage>
</organism>
<reference evidence="8 9" key="1">
    <citation type="submission" date="2007-10" db="EMBL/GenBank/DDBJ databases">
        <authorList>
            <person name="Yayanos A."/>
            <person name="Ferriera S."/>
            <person name="Johnson J."/>
            <person name="Kravitz S."/>
            <person name="Halpern A."/>
            <person name="Remington K."/>
            <person name="Beeson K."/>
            <person name="Tran B."/>
            <person name="Rogers Y.-H."/>
            <person name="Friedman R."/>
            <person name="Venter J.C."/>
        </authorList>
    </citation>
    <scope>NUCLEOTIDE SEQUENCE [LARGE SCALE GENOMIC DNA]</scope>
    <source>
        <strain evidence="8 9">KT99</strain>
    </source>
</reference>
<dbReference type="EMBL" id="ABIC01000001">
    <property type="protein sequence ID" value="EDQ02707.1"/>
    <property type="molecule type" value="Genomic_DNA"/>
</dbReference>
<dbReference type="STRING" id="314608.KT99_06062"/>
<dbReference type="GO" id="GO:0005524">
    <property type="term" value="F:ATP binding"/>
    <property type="evidence" value="ECO:0007669"/>
    <property type="project" value="UniProtKB-KW"/>
</dbReference>
<comment type="function">
    <text evidence="6">Part of the ABC transporter complex HmuTUV involved in hemin import. Responsible for energy coupling to the transport system.</text>
</comment>
<keyword evidence="2" id="KW-0813">Transport</keyword>
<dbReference type="InterPro" id="IPR027417">
    <property type="entry name" value="P-loop_NTPase"/>
</dbReference>
<dbReference type="CDD" id="cd03214">
    <property type="entry name" value="ABC_Iron-Siderophores_B12_Hemin"/>
    <property type="match status" value="1"/>
</dbReference>
<dbReference type="Pfam" id="PF00005">
    <property type="entry name" value="ABC_tran"/>
    <property type="match status" value="1"/>
</dbReference>
<evidence type="ECO:0000256" key="5">
    <source>
        <dbReference type="ARBA" id="ARBA00022967"/>
    </source>
</evidence>
<evidence type="ECO:0000313" key="8">
    <source>
        <dbReference type="EMBL" id="EDQ02707.1"/>
    </source>
</evidence>
<keyword evidence="9" id="KW-1185">Reference proteome</keyword>
<evidence type="ECO:0000256" key="4">
    <source>
        <dbReference type="ARBA" id="ARBA00022840"/>
    </source>
</evidence>
<dbReference type="SMART" id="SM00382">
    <property type="entry name" value="AAA"/>
    <property type="match status" value="1"/>
</dbReference>
<evidence type="ECO:0000256" key="3">
    <source>
        <dbReference type="ARBA" id="ARBA00022741"/>
    </source>
</evidence>
<proteinExistence type="inferred from homology"/>
<feature type="domain" description="ABC transporter" evidence="7">
    <location>
        <begin position="2"/>
        <end position="239"/>
    </location>
</feature>
<keyword evidence="4 8" id="KW-0067">ATP-binding</keyword>
<evidence type="ECO:0000313" key="9">
    <source>
        <dbReference type="Proteomes" id="UP000005839"/>
    </source>
</evidence>
<sequence length="254" mass="27893">MIEIKHLSVRIDNKPVLTDINLTIAAGKVTALLGPNGAGKSTLLKSLCQETDIDAGKILLGNRPIHEWNRLELAKTLAVLPQHASLTFPFKVSEVVAMGLYPLSVSRSQGAEIVEQQLHRLDLLSLKHRSYPTLSGGEKQRVQLARVLTQLQQASRPPILLLDEPTSALDLAQQHRVLALAKNLAHEQNYAVIVVLHDLNHASRYADNLVVLEQGQIVSQGPPGVALSPETIRQVWKYDPLVVKAPDSDIPLLF</sequence>
<dbReference type="Proteomes" id="UP000005839">
    <property type="component" value="Unassembled WGS sequence"/>
</dbReference>
<dbReference type="PANTHER" id="PTHR42794:SF1">
    <property type="entry name" value="HEMIN IMPORT ATP-BINDING PROTEIN HMUV"/>
    <property type="match status" value="1"/>
</dbReference>
<dbReference type="RefSeq" id="WP_005495732.1">
    <property type="nucleotide sequence ID" value="NZ_ABIC01000001.1"/>
</dbReference>
<dbReference type="FunFam" id="3.40.50.300:FF:000134">
    <property type="entry name" value="Iron-enterobactin ABC transporter ATP-binding protein"/>
    <property type="match status" value="1"/>
</dbReference>
<dbReference type="InterPro" id="IPR003593">
    <property type="entry name" value="AAA+_ATPase"/>
</dbReference>
<protein>
    <submittedName>
        <fullName evidence="8">Hemin ABC transporter, ATP-binding protein</fullName>
    </submittedName>
</protein>
<comment type="caution">
    <text evidence="8">The sequence shown here is derived from an EMBL/GenBank/DDBJ whole genome shotgun (WGS) entry which is preliminary data.</text>
</comment>
<evidence type="ECO:0000259" key="7">
    <source>
        <dbReference type="PROSITE" id="PS50893"/>
    </source>
</evidence>
<name>A9CVL6_9GAMM</name>
<comment type="similarity">
    <text evidence="1">Belongs to the ABC transporter superfamily.</text>
</comment>
<accession>A9CVL6</accession>
<dbReference type="NCBIfam" id="NF010068">
    <property type="entry name" value="PRK13548.1"/>
    <property type="match status" value="1"/>
</dbReference>